<reference evidence="1 2" key="1">
    <citation type="journal article" date="2010" name="PLoS Genet.">
        <title>De novo assembly of a 40 Mb eukaryotic genome from short sequence reads: Sordaria macrospora, a model organism for fungal morphogenesis.</title>
        <authorList>
            <person name="Nowrousian M."/>
            <person name="Stajich J."/>
            <person name="Chu M."/>
            <person name="Engh I."/>
            <person name="Espagne E."/>
            <person name="Halliday K."/>
            <person name="Kamerewerd J."/>
            <person name="Kempken F."/>
            <person name="Knab B."/>
            <person name="Kuo H.C."/>
            <person name="Osiewacz H.D."/>
            <person name="Poeggeler S."/>
            <person name="Read N."/>
            <person name="Seiler S."/>
            <person name="Smith K."/>
            <person name="Zickler D."/>
            <person name="Kueck U."/>
            <person name="Freitag M."/>
        </authorList>
    </citation>
    <scope>NUCLEOTIDE SEQUENCE [LARGE SCALE GENOMIC DNA]</scope>
    <source>
        <strain evidence="2">ATCC MYA-333 / DSM 997 / K(L3346) / K-hell</strain>
        <tissue evidence="1">Mycelium</tissue>
    </source>
</reference>
<sequence>MEVPRTTDNPVDDPRITLRLKCGIHTIFLFVMLDWTFAKVSEELLQILLDRYPNGLTFSVGAEPIPLPEGDVKVVYGIPRNSNGDLSHGWKRLKVEDDDTVESSKIADVSAVAFALVDPELAGNATFDVTVPQLEEYDEEY</sequence>
<dbReference type="AlphaFoldDB" id="F7VLB6"/>
<comment type="caution">
    <text evidence="1">The sequence shown here is derived from an EMBL/GenBank/DDBJ whole genome shotgun (WGS) entry which is preliminary data.</text>
</comment>
<evidence type="ECO:0000313" key="2">
    <source>
        <dbReference type="Proteomes" id="UP000001881"/>
    </source>
</evidence>
<dbReference type="InParanoid" id="F7VLB6"/>
<dbReference type="VEuPathDB" id="FungiDB:SMAC_00510"/>
<organism evidence="1 2">
    <name type="scientific">Sordaria macrospora (strain ATCC MYA-333 / DSM 997 / K(L3346) / K-hell)</name>
    <dbReference type="NCBI Taxonomy" id="771870"/>
    <lineage>
        <taxon>Eukaryota</taxon>
        <taxon>Fungi</taxon>
        <taxon>Dikarya</taxon>
        <taxon>Ascomycota</taxon>
        <taxon>Pezizomycotina</taxon>
        <taxon>Sordariomycetes</taxon>
        <taxon>Sordariomycetidae</taxon>
        <taxon>Sordariales</taxon>
        <taxon>Sordariaceae</taxon>
        <taxon>Sordaria</taxon>
    </lineage>
</organism>
<accession>F7VLB6</accession>
<dbReference type="HOGENOM" id="CLU_096182_1_0_1"/>
<dbReference type="EMBL" id="CABT02000001">
    <property type="protein sequence ID" value="CCC06293.1"/>
    <property type="molecule type" value="Genomic_DNA"/>
</dbReference>
<dbReference type="eggNOG" id="ENOG502T0DY">
    <property type="taxonomic scope" value="Eukaryota"/>
</dbReference>
<proteinExistence type="predicted"/>
<protein>
    <submittedName>
        <fullName evidence="1">WGS project CABT00000000 data, contig 2.1</fullName>
    </submittedName>
</protein>
<keyword evidence="2" id="KW-1185">Reference proteome</keyword>
<evidence type="ECO:0000313" key="1">
    <source>
        <dbReference type="EMBL" id="CCC06293.1"/>
    </source>
</evidence>
<dbReference type="STRING" id="771870.F7VLB6"/>
<dbReference type="Proteomes" id="UP000001881">
    <property type="component" value="Unassembled WGS sequence"/>
</dbReference>
<name>F7VLB6_SORMK</name>
<dbReference type="OrthoDB" id="5376498at2759"/>
<gene>
    <name evidence="1" type="ORF">SMAC_00510</name>
</gene>